<protein>
    <recommendedName>
        <fullName evidence="3">proton-translocating NAD(P)(+) transhydrogenase</fullName>
        <ecNumber evidence="3">7.1.1.1</ecNumber>
    </recommendedName>
</protein>
<evidence type="ECO:0000256" key="7">
    <source>
        <dbReference type="ARBA" id="ARBA00023027"/>
    </source>
</evidence>
<proteinExistence type="inferred from homology"/>
<dbReference type="PANTHER" id="PTHR10160:SF19">
    <property type="entry name" value="PROTON-TRANSLOCATING NAD(P)(+) TRANSHYDROGENASE"/>
    <property type="match status" value="1"/>
</dbReference>
<evidence type="ECO:0000256" key="2">
    <source>
        <dbReference type="ARBA" id="ARBA00005689"/>
    </source>
</evidence>
<dbReference type="SMART" id="SM01002">
    <property type="entry name" value="AlaDh_PNT_C"/>
    <property type="match status" value="1"/>
</dbReference>
<dbReference type="SUPFAM" id="SSF51735">
    <property type="entry name" value="NAD(P)-binding Rossmann-fold domains"/>
    <property type="match status" value="1"/>
</dbReference>
<evidence type="ECO:0000256" key="5">
    <source>
        <dbReference type="ARBA" id="ARBA00022857"/>
    </source>
</evidence>
<comment type="catalytic activity">
    <reaction evidence="8">
        <text>NAD(+) + NADPH + H(+)(in) = NADH + NADP(+) + H(+)(out)</text>
        <dbReference type="Rhea" id="RHEA:47992"/>
        <dbReference type="ChEBI" id="CHEBI:15378"/>
        <dbReference type="ChEBI" id="CHEBI:57540"/>
        <dbReference type="ChEBI" id="CHEBI:57783"/>
        <dbReference type="ChEBI" id="CHEBI:57945"/>
        <dbReference type="ChEBI" id="CHEBI:58349"/>
        <dbReference type="EC" id="7.1.1.1"/>
    </reaction>
</comment>
<accession>A0A1X9NCW5</accession>
<evidence type="ECO:0000256" key="3">
    <source>
        <dbReference type="ARBA" id="ARBA00012943"/>
    </source>
</evidence>
<dbReference type="Gene3D" id="3.40.50.720">
    <property type="entry name" value="NAD(P)-binding Rossmann-like Domain"/>
    <property type="match status" value="2"/>
</dbReference>
<keyword evidence="4" id="KW-0547">Nucleotide-binding</keyword>
<evidence type="ECO:0000256" key="8">
    <source>
        <dbReference type="ARBA" id="ARBA00048202"/>
    </source>
</evidence>
<name>A0A1X9NCW5_9GAMM</name>
<dbReference type="EC" id="7.1.1.1" evidence="3"/>
<dbReference type="OrthoDB" id="9804592at2"/>
<dbReference type="PANTHER" id="PTHR10160">
    <property type="entry name" value="NAD(P) TRANSHYDROGENASE"/>
    <property type="match status" value="1"/>
</dbReference>
<keyword evidence="12" id="KW-1185">Reference proteome</keyword>
<dbReference type="SUPFAM" id="SSF52283">
    <property type="entry name" value="Formate/glycerate dehydrogenase catalytic domain-like"/>
    <property type="match status" value="1"/>
</dbReference>
<dbReference type="RefSeq" id="WP_085756899.1">
    <property type="nucleotide sequence ID" value="NZ_CP019343.1"/>
</dbReference>
<dbReference type="GO" id="GO:0050661">
    <property type="term" value="F:NADP binding"/>
    <property type="evidence" value="ECO:0007669"/>
    <property type="project" value="TreeGrafter"/>
</dbReference>
<dbReference type="KEGG" id="osg:BST96_00985"/>
<dbReference type="InterPro" id="IPR036291">
    <property type="entry name" value="NAD(P)-bd_dom_sf"/>
</dbReference>
<evidence type="ECO:0000313" key="11">
    <source>
        <dbReference type="EMBL" id="ARN72807.1"/>
    </source>
</evidence>
<comment type="function">
    <text evidence="1">The transhydrogenation between NADH and NADP is coupled to respiration and ATP hydrolysis and functions as a proton pump across the membrane.</text>
</comment>
<dbReference type="PROSITE" id="PS00837">
    <property type="entry name" value="ALADH_PNT_2"/>
    <property type="match status" value="1"/>
</dbReference>
<reference evidence="11 12" key="1">
    <citation type="submission" date="2016-11" db="EMBL/GenBank/DDBJ databases">
        <title>Trade-off between light-utilization and light-protection in marine flavobacteria.</title>
        <authorList>
            <person name="Kumagai Y."/>
        </authorList>
    </citation>
    <scope>NUCLEOTIDE SEQUENCE [LARGE SCALE GENOMIC DNA]</scope>
    <source>
        <strain evidence="11 12">NBRC 107125</strain>
    </source>
</reference>
<comment type="similarity">
    <text evidence="2">Belongs to the AlaDH/PNT family.</text>
</comment>
<dbReference type="GO" id="GO:0005886">
    <property type="term" value="C:plasma membrane"/>
    <property type="evidence" value="ECO:0007669"/>
    <property type="project" value="TreeGrafter"/>
</dbReference>
<keyword evidence="5" id="KW-0521">NADP</keyword>
<dbReference type="InterPro" id="IPR007698">
    <property type="entry name" value="AlaDH/PNT_NAD(H)-bd"/>
</dbReference>
<evidence type="ECO:0000313" key="12">
    <source>
        <dbReference type="Proteomes" id="UP000193450"/>
    </source>
</evidence>
<dbReference type="Pfam" id="PF01262">
    <property type="entry name" value="AlaDh_PNT_C"/>
    <property type="match status" value="1"/>
</dbReference>
<evidence type="ECO:0000259" key="10">
    <source>
        <dbReference type="SMART" id="SM01003"/>
    </source>
</evidence>
<keyword evidence="6" id="KW-1278">Translocase</keyword>
<dbReference type="CDD" id="cd05304">
    <property type="entry name" value="Rubrum_tdh"/>
    <property type="match status" value="1"/>
</dbReference>
<evidence type="ECO:0000256" key="6">
    <source>
        <dbReference type="ARBA" id="ARBA00022967"/>
    </source>
</evidence>
<dbReference type="Pfam" id="PF05222">
    <property type="entry name" value="AlaDh_PNT_N"/>
    <property type="match status" value="1"/>
</dbReference>
<dbReference type="AlphaFoldDB" id="A0A1X9NCW5"/>
<organism evidence="11 12">
    <name type="scientific">Oceanicoccus sagamiensis</name>
    <dbReference type="NCBI Taxonomy" id="716816"/>
    <lineage>
        <taxon>Bacteria</taxon>
        <taxon>Pseudomonadati</taxon>
        <taxon>Pseudomonadota</taxon>
        <taxon>Gammaproteobacteria</taxon>
        <taxon>Cellvibrionales</taxon>
        <taxon>Spongiibacteraceae</taxon>
        <taxon>Oceanicoccus</taxon>
    </lineage>
</organism>
<dbReference type="SMART" id="SM01003">
    <property type="entry name" value="AlaDh_PNT_N"/>
    <property type="match status" value="1"/>
</dbReference>
<dbReference type="EMBL" id="CP019343">
    <property type="protein sequence ID" value="ARN72807.1"/>
    <property type="molecule type" value="Genomic_DNA"/>
</dbReference>
<feature type="domain" description="Alanine dehydrogenase/pyridine nucleotide transhydrogenase N-terminal" evidence="10">
    <location>
        <begin position="19"/>
        <end position="154"/>
    </location>
</feature>
<feature type="domain" description="Alanine dehydrogenase/pyridine nucleotide transhydrogenase NAD(H)-binding" evidence="9">
    <location>
        <begin position="163"/>
        <end position="327"/>
    </location>
</feature>
<keyword evidence="7" id="KW-0520">NAD</keyword>
<evidence type="ECO:0000256" key="4">
    <source>
        <dbReference type="ARBA" id="ARBA00022741"/>
    </source>
</evidence>
<dbReference type="GO" id="GO:0008750">
    <property type="term" value="F:proton-translocating NAD(P)+ transhydrogenase activity"/>
    <property type="evidence" value="ECO:0007669"/>
    <property type="project" value="UniProtKB-EC"/>
</dbReference>
<dbReference type="GO" id="GO:0016491">
    <property type="term" value="F:oxidoreductase activity"/>
    <property type="evidence" value="ECO:0007669"/>
    <property type="project" value="InterPro"/>
</dbReference>
<dbReference type="InterPro" id="IPR008143">
    <property type="entry name" value="Ala_DH/PNT_CS2"/>
</dbReference>
<evidence type="ECO:0000256" key="1">
    <source>
        <dbReference type="ARBA" id="ARBA00003943"/>
    </source>
</evidence>
<evidence type="ECO:0000259" key="9">
    <source>
        <dbReference type="SMART" id="SM01002"/>
    </source>
</evidence>
<dbReference type="GO" id="GO:0006740">
    <property type="term" value="P:NADPH regeneration"/>
    <property type="evidence" value="ECO:0007669"/>
    <property type="project" value="TreeGrafter"/>
</dbReference>
<dbReference type="Proteomes" id="UP000193450">
    <property type="component" value="Chromosome"/>
</dbReference>
<gene>
    <name evidence="11" type="ORF">BST96_00985</name>
</gene>
<sequence length="394" mass="42595">MGHRLVEPLNKTRTTYDYWYPRELDAGETRVPVIPDSVKRFTDQGAEVHIEAGMGQSVRIEDSAYEKAGATIVTDRTALLNNADIVLRLRKPSIEEVGQLKKGSIHISFLDPFNENELVDAFAAAGVTSISMEMIPRTTRAQKMDALSSQASLAGYAMVVLAAERLDKILPMMMTPAGTISPSRVFIIGAGVAGLQAIATAKRMGARVDAFDTRPVVKEQVESLGGKFVEIDLGETGQTAGGYANALTPEQVQLQLDGQKKVCAQSDIVITTAQLFGRPAPTVVTKEMLEAMKPGSVVVDLAVESGGNVEGSVAGEEVEINGVKVIGLANMPGRVANNASQMYSANLHNLVLEYWNKETKQFDLDMEDEIIKGCVITHDGEMVNEMIKNIRGDK</sequence>
<dbReference type="NCBIfam" id="NF006942">
    <property type="entry name" value="PRK09424.1"/>
    <property type="match status" value="1"/>
</dbReference>
<dbReference type="InterPro" id="IPR007886">
    <property type="entry name" value="AlaDH/PNT_N"/>
</dbReference>
<dbReference type="STRING" id="716816.BST96_00985"/>